<keyword evidence="18" id="KW-1185">Reference proteome</keyword>
<accession>A0ABN7ST78</accession>
<dbReference type="SUPFAM" id="SSF81324">
    <property type="entry name" value="Voltage-gated potassium channels"/>
    <property type="match status" value="1"/>
</dbReference>
<dbReference type="InterPro" id="IPR050599">
    <property type="entry name" value="VDCC_alpha-1_subunit"/>
</dbReference>
<dbReference type="InterPro" id="IPR005821">
    <property type="entry name" value="Ion_trans_dom"/>
</dbReference>
<keyword evidence="6" id="KW-0106">Calcium</keyword>
<feature type="compositionally biased region" description="Basic and acidic residues" evidence="13">
    <location>
        <begin position="17"/>
        <end position="26"/>
    </location>
</feature>
<dbReference type="Proteomes" id="UP001158576">
    <property type="component" value="Chromosome 1"/>
</dbReference>
<evidence type="ECO:0000256" key="14">
    <source>
        <dbReference type="SAM" id="Phobius"/>
    </source>
</evidence>
<evidence type="ECO:0000256" key="1">
    <source>
        <dbReference type="ARBA" id="ARBA00004141"/>
    </source>
</evidence>
<feature type="transmembrane region" description="Helical" evidence="14">
    <location>
        <begin position="133"/>
        <end position="155"/>
    </location>
</feature>
<comment type="subcellular location">
    <subcellularLocation>
        <location evidence="1">Membrane</location>
        <topology evidence="1">Multi-pass membrane protein</topology>
    </subcellularLocation>
</comment>
<keyword evidence="4" id="KW-0107">Calcium channel</keyword>
<evidence type="ECO:0000313" key="17">
    <source>
        <dbReference type="EMBL" id="CAG5104775.1"/>
    </source>
</evidence>
<evidence type="ECO:0000313" key="16">
    <source>
        <dbReference type="EMBL" id="CAG5104753.1"/>
    </source>
</evidence>
<evidence type="ECO:0000256" key="7">
    <source>
        <dbReference type="ARBA" id="ARBA00022882"/>
    </source>
</evidence>
<evidence type="ECO:0000256" key="11">
    <source>
        <dbReference type="ARBA" id="ARBA00023180"/>
    </source>
</evidence>
<name>A0ABN7ST78_OIKDI</name>
<sequence>MSKKLAKQPSLKNILKKRQDNDKEVEASINSKESVQFNIATESESDFSKSSSKGKWQIGGRTVQALFNKKDKADKAAAGLPDGPPEVKRIFSFPLNGDAEADDIRNVYTDFREIVRSDQEDDRELFRQFLSEIVHSVSFNLITMISIVLNFLSIYVDVLLQGNNIKAGMVLIQLVQNVTLALFLMEMLLKYIVMPETFFKSSLNIVDLTMILASFILTNTEIMSGVGQIVSILRSIRLISSLKKLRNRWPSLWIVYETLKLTLGEIAMLLLLFFFLAIIFVSGSEFSFIQGE</sequence>
<keyword evidence="7" id="KW-0851">Voltage-gated channel</keyword>
<protein>
    <submittedName>
        <fullName evidence="16">Oidioi.mRNA.OKI2018_I69.chr1.g1507.t1.cds</fullName>
    </submittedName>
    <submittedName>
        <fullName evidence="17">Oidioi.mRNA.OKI2018_I69.chr1.g1529.t1.cds</fullName>
    </submittedName>
</protein>
<evidence type="ECO:0000256" key="3">
    <source>
        <dbReference type="ARBA" id="ARBA00022568"/>
    </source>
</evidence>
<reference evidence="16 18" key="1">
    <citation type="submission" date="2021-04" db="EMBL/GenBank/DDBJ databases">
        <authorList>
            <person name="Bliznina A."/>
        </authorList>
    </citation>
    <scope>NUCLEOTIDE SEQUENCE [LARGE SCALE GENOMIC DNA]</scope>
</reference>
<gene>
    <name evidence="16" type="ORF">OKIOD_LOCUS10272</name>
    <name evidence="17" type="ORF">OKIOD_LOCUS10294</name>
</gene>
<evidence type="ECO:0000256" key="13">
    <source>
        <dbReference type="SAM" id="MobiDB-lite"/>
    </source>
</evidence>
<evidence type="ECO:0000256" key="12">
    <source>
        <dbReference type="ARBA" id="ARBA00023303"/>
    </source>
</evidence>
<evidence type="ECO:0000256" key="2">
    <source>
        <dbReference type="ARBA" id="ARBA00022448"/>
    </source>
</evidence>
<keyword evidence="9" id="KW-0406">Ion transport</keyword>
<keyword evidence="2" id="KW-0813">Transport</keyword>
<proteinExistence type="predicted"/>
<keyword evidence="11" id="KW-0325">Glycoprotein</keyword>
<evidence type="ECO:0000259" key="15">
    <source>
        <dbReference type="Pfam" id="PF00520"/>
    </source>
</evidence>
<dbReference type="PANTHER" id="PTHR45628">
    <property type="entry name" value="VOLTAGE-DEPENDENT CALCIUM CHANNEL TYPE A SUBUNIT ALPHA-1"/>
    <property type="match status" value="1"/>
</dbReference>
<evidence type="ECO:0000313" key="18">
    <source>
        <dbReference type="Proteomes" id="UP001158576"/>
    </source>
</evidence>
<keyword evidence="3" id="KW-0109">Calcium transport</keyword>
<evidence type="ECO:0000256" key="4">
    <source>
        <dbReference type="ARBA" id="ARBA00022673"/>
    </source>
</evidence>
<dbReference type="PANTHER" id="PTHR45628:SF7">
    <property type="entry name" value="VOLTAGE-DEPENDENT CALCIUM CHANNEL TYPE A SUBUNIT ALPHA-1"/>
    <property type="match status" value="1"/>
</dbReference>
<feature type="transmembrane region" description="Helical" evidence="14">
    <location>
        <begin position="222"/>
        <end position="240"/>
    </location>
</feature>
<feature type="transmembrane region" description="Helical" evidence="14">
    <location>
        <begin position="167"/>
        <end position="185"/>
    </location>
</feature>
<dbReference type="Gene3D" id="1.20.120.350">
    <property type="entry name" value="Voltage-gated potassium channels. Chain C"/>
    <property type="match status" value="1"/>
</dbReference>
<feature type="region of interest" description="Disordered" evidence="13">
    <location>
        <begin position="1"/>
        <end position="29"/>
    </location>
</feature>
<evidence type="ECO:0000256" key="9">
    <source>
        <dbReference type="ARBA" id="ARBA00023065"/>
    </source>
</evidence>
<dbReference type="InterPro" id="IPR027359">
    <property type="entry name" value="Volt_channel_dom_sf"/>
</dbReference>
<evidence type="ECO:0000256" key="6">
    <source>
        <dbReference type="ARBA" id="ARBA00022837"/>
    </source>
</evidence>
<feature type="domain" description="Ion transport" evidence="15">
    <location>
        <begin position="139"/>
        <end position="283"/>
    </location>
</feature>
<organism evidence="16 18">
    <name type="scientific">Oikopleura dioica</name>
    <name type="common">Tunicate</name>
    <dbReference type="NCBI Taxonomy" id="34765"/>
    <lineage>
        <taxon>Eukaryota</taxon>
        <taxon>Metazoa</taxon>
        <taxon>Chordata</taxon>
        <taxon>Tunicata</taxon>
        <taxon>Appendicularia</taxon>
        <taxon>Copelata</taxon>
        <taxon>Oikopleuridae</taxon>
        <taxon>Oikopleura</taxon>
    </lineage>
</organism>
<feature type="transmembrane region" description="Helical" evidence="14">
    <location>
        <begin position="261"/>
        <end position="282"/>
    </location>
</feature>
<evidence type="ECO:0000256" key="10">
    <source>
        <dbReference type="ARBA" id="ARBA00023136"/>
    </source>
</evidence>
<keyword evidence="5 14" id="KW-0812">Transmembrane</keyword>
<keyword evidence="12" id="KW-0407">Ion channel</keyword>
<dbReference type="Pfam" id="PF00520">
    <property type="entry name" value="Ion_trans"/>
    <property type="match status" value="1"/>
</dbReference>
<keyword evidence="8 14" id="KW-1133">Transmembrane helix</keyword>
<dbReference type="EMBL" id="OU015566">
    <property type="protein sequence ID" value="CAG5104753.1"/>
    <property type="molecule type" value="Genomic_DNA"/>
</dbReference>
<keyword evidence="10 14" id="KW-0472">Membrane</keyword>
<evidence type="ECO:0000256" key="5">
    <source>
        <dbReference type="ARBA" id="ARBA00022692"/>
    </source>
</evidence>
<dbReference type="EMBL" id="OU015566">
    <property type="protein sequence ID" value="CAG5104775.1"/>
    <property type="molecule type" value="Genomic_DNA"/>
</dbReference>
<evidence type="ECO:0000256" key="8">
    <source>
        <dbReference type="ARBA" id="ARBA00022989"/>
    </source>
</evidence>